<evidence type="ECO:0000313" key="3">
    <source>
        <dbReference type="EMBL" id="TDL13317.1"/>
    </source>
</evidence>
<evidence type="ECO:0000313" key="4">
    <source>
        <dbReference type="Proteomes" id="UP000294933"/>
    </source>
</evidence>
<evidence type="ECO:0000256" key="1">
    <source>
        <dbReference type="SAM" id="MobiDB-lite"/>
    </source>
</evidence>
<dbReference type="VEuPathDB" id="FungiDB:BD410DRAFT_847075"/>
<proteinExistence type="predicted"/>
<reference evidence="3 4" key="1">
    <citation type="submission" date="2018-06" db="EMBL/GenBank/DDBJ databases">
        <title>A transcriptomic atlas of mushroom development highlights an independent origin of complex multicellularity.</title>
        <authorList>
            <consortium name="DOE Joint Genome Institute"/>
            <person name="Krizsan K."/>
            <person name="Almasi E."/>
            <person name="Merenyi Z."/>
            <person name="Sahu N."/>
            <person name="Viragh M."/>
            <person name="Koszo T."/>
            <person name="Mondo S."/>
            <person name="Kiss B."/>
            <person name="Balint B."/>
            <person name="Kues U."/>
            <person name="Barry K."/>
            <person name="Hegedus J.C."/>
            <person name="Henrissat B."/>
            <person name="Johnson J."/>
            <person name="Lipzen A."/>
            <person name="Ohm R."/>
            <person name="Nagy I."/>
            <person name="Pangilinan J."/>
            <person name="Yan J."/>
            <person name="Xiong Y."/>
            <person name="Grigoriev I.V."/>
            <person name="Hibbett D.S."/>
            <person name="Nagy L.G."/>
        </authorList>
    </citation>
    <scope>NUCLEOTIDE SEQUENCE [LARGE SCALE GENOMIC DNA]</scope>
    <source>
        <strain evidence="3 4">SZMC22713</strain>
    </source>
</reference>
<protein>
    <submittedName>
        <fullName evidence="3">Uncharacterized protein</fullName>
    </submittedName>
</protein>
<dbReference type="AlphaFoldDB" id="A0A4Y7PDH2"/>
<accession>A0A4Y7PDH2</accession>
<keyword evidence="2" id="KW-0472">Membrane</keyword>
<keyword evidence="2" id="KW-1133">Transmembrane helix</keyword>
<dbReference type="EMBL" id="ML170728">
    <property type="protein sequence ID" value="TDL13317.1"/>
    <property type="molecule type" value="Genomic_DNA"/>
</dbReference>
<feature type="compositionally biased region" description="Basic and acidic residues" evidence="1">
    <location>
        <begin position="1"/>
        <end position="13"/>
    </location>
</feature>
<evidence type="ECO:0000256" key="2">
    <source>
        <dbReference type="SAM" id="Phobius"/>
    </source>
</evidence>
<organism evidence="3 4">
    <name type="scientific">Rickenella mellea</name>
    <dbReference type="NCBI Taxonomy" id="50990"/>
    <lineage>
        <taxon>Eukaryota</taxon>
        <taxon>Fungi</taxon>
        <taxon>Dikarya</taxon>
        <taxon>Basidiomycota</taxon>
        <taxon>Agaricomycotina</taxon>
        <taxon>Agaricomycetes</taxon>
        <taxon>Hymenochaetales</taxon>
        <taxon>Rickenellaceae</taxon>
        <taxon>Rickenella</taxon>
    </lineage>
</organism>
<keyword evidence="4" id="KW-1185">Reference proteome</keyword>
<gene>
    <name evidence="3" type="ORF">BD410DRAFT_847075</name>
</gene>
<keyword evidence="2" id="KW-0812">Transmembrane</keyword>
<sequence>MASVGEHHLDHGNHLQSPVPFQHRSDAIIDEDDSRHARLCVMERSNSKDIQTLMTDCELLRGDLDTTAERFIADFSSLREEVTTIQHLADGLNNEVTRMSAHFIAEQSTAAERSEKQGRALLLKLSGISANLKNITAIMEKTKDEMPVFDSTVNPSFLSSHIKLLQQSSESNFRAVIDLLAVIVDQMPRKVDLEDLQTAVKQLAERVYEVDQGQSNGPQPIFFVQPLDEELTRIESDFTSSSWGDVLDSPHPDSPHPTECSMNGPADVFVPPEAERVISCAKDPHTGDTVASHIFRGADGWWGPDEKVDVTVFHRARVLFKCAHARIVELTRDVDVFWILKAVNRITFLSGLHASVQLYIQPWLPRWWKLMVVVFLLCVLYAFLGFRSQPDVGLWDDYDYEM</sequence>
<name>A0A4Y7PDH2_9AGAM</name>
<feature type="transmembrane region" description="Helical" evidence="2">
    <location>
        <begin position="367"/>
        <end position="386"/>
    </location>
</feature>
<feature type="region of interest" description="Disordered" evidence="1">
    <location>
        <begin position="1"/>
        <end position="21"/>
    </location>
</feature>
<dbReference type="Proteomes" id="UP000294933">
    <property type="component" value="Unassembled WGS sequence"/>
</dbReference>